<feature type="transmembrane region" description="Helical" evidence="2">
    <location>
        <begin position="137"/>
        <end position="153"/>
    </location>
</feature>
<protein>
    <submittedName>
        <fullName evidence="3">Uncharacterized protein</fullName>
    </submittedName>
</protein>
<feature type="transmembrane region" description="Helical" evidence="2">
    <location>
        <begin position="12"/>
        <end position="32"/>
    </location>
</feature>
<reference evidence="3" key="1">
    <citation type="submission" date="2023-08" db="EMBL/GenBank/DDBJ databases">
        <authorList>
            <person name="Chen Y."/>
            <person name="Shah S."/>
            <person name="Dougan E. K."/>
            <person name="Thang M."/>
            <person name="Chan C."/>
        </authorList>
    </citation>
    <scope>NUCLEOTIDE SEQUENCE</scope>
</reference>
<keyword evidence="2" id="KW-1133">Transmembrane helix</keyword>
<evidence type="ECO:0000256" key="2">
    <source>
        <dbReference type="SAM" id="Phobius"/>
    </source>
</evidence>
<feature type="transmembrane region" description="Helical" evidence="2">
    <location>
        <begin position="215"/>
        <end position="234"/>
    </location>
</feature>
<organism evidence="3 4">
    <name type="scientific">Effrenium voratum</name>
    <dbReference type="NCBI Taxonomy" id="2562239"/>
    <lineage>
        <taxon>Eukaryota</taxon>
        <taxon>Sar</taxon>
        <taxon>Alveolata</taxon>
        <taxon>Dinophyceae</taxon>
        <taxon>Suessiales</taxon>
        <taxon>Symbiodiniaceae</taxon>
        <taxon>Effrenium</taxon>
    </lineage>
</organism>
<evidence type="ECO:0000313" key="4">
    <source>
        <dbReference type="Proteomes" id="UP001178507"/>
    </source>
</evidence>
<evidence type="ECO:0000256" key="1">
    <source>
        <dbReference type="SAM" id="MobiDB-lite"/>
    </source>
</evidence>
<comment type="caution">
    <text evidence="3">The sequence shown here is derived from an EMBL/GenBank/DDBJ whole genome shotgun (WGS) entry which is preliminary data.</text>
</comment>
<name>A0AA36J4M1_9DINO</name>
<proteinExistence type="predicted"/>
<feature type="region of interest" description="Disordered" evidence="1">
    <location>
        <begin position="505"/>
        <end position="569"/>
    </location>
</feature>
<keyword evidence="2" id="KW-0472">Membrane</keyword>
<feature type="transmembrane region" description="Helical" evidence="2">
    <location>
        <begin position="110"/>
        <end position="131"/>
    </location>
</feature>
<gene>
    <name evidence="3" type="ORF">EVOR1521_LOCUS22267</name>
</gene>
<dbReference type="Proteomes" id="UP001178507">
    <property type="component" value="Unassembled WGS sequence"/>
</dbReference>
<evidence type="ECO:0000313" key="3">
    <source>
        <dbReference type="EMBL" id="CAJ1398475.1"/>
    </source>
</evidence>
<keyword evidence="2" id="KW-0812">Transmembrane</keyword>
<dbReference type="EMBL" id="CAUJNA010003301">
    <property type="protein sequence ID" value="CAJ1398475.1"/>
    <property type="molecule type" value="Genomic_DNA"/>
</dbReference>
<feature type="compositionally biased region" description="Basic and acidic residues" evidence="1">
    <location>
        <begin position="544"/>
        <end position="555"/>
    </location>
</feature>
<keyword evidence="4" id="KW-1185">Reference proteome</keyword>
<dbReference type="AlphaFoldDB" id="A0AA36J4M1"/>
<accession>A0AA36J4M1</accession>
<sequence length="569" mass="63736">MNDLAESVFQPGILVLEIGLLLKLTQLAVSALQANAWSPRSMLAHWVKQGLRLCRHVRRHYLEQAASDQSEQELARLRWNWTRRACWVILGINMPRLLSRQRRPSDGNEYDLVLLWVCAMGLVIAWCPRLIKPWGQDVLYMIFVLGLDAAFLIEGLSHSIDVRDVLTFTFAPRFIYAIMANRSSCVVLCTTAHLLQAIHFTARQADRDVAISVPGLFPIFLSMFCGVVVVRRLLLENVLLNMDVQKRTVELGAVSGLLTACYDAVLEVDQALRLTQDSPQLSAMLLRTQGVGSLSGASLLDFFCHGDRARISEQLQRSTAQSAVALNADMSDSDVNRVKVELICVQFDSLRSERCFLVGVREMQDLERGPLPAPSQPIRFKGDEELFVIFDVYSLEICIMSGGMQHLCQQQLVGENMPEDILHIASLETRPSLSAQLQLIGNTFAERAPRTETDQVAMVTFDLLNLGERRATVTIEHDQVLERWVASMVIPKATLTESNLQSLAETQPLPDPGHSFGLTSPRSRSQRSHRSGSRSRRSSRSSRSRAEIRPSRTDRSGSITQLHVTKTPL</sequence>
<feature type="compositionally biased region" description="Basic residues" evidence="1">
    <location>
        <begin position="524"/>
        <end position="543"/>
    </location>
</feature>
<feature type="transmembrane region" description="Helical" evidence="2">
    <location>
        <begin position="174"/>
        <end position="195"/>
    </location>
</feature>
<feature type="compositionally biased region" description="Polar residues" evidence="1">
    <location>
        <begin position="556"/>
        <end position="569"/>
    </location>
</feature>